<sequence length="77" mass="8854">MNSPFVGAFPHQLPCLFCVFYKIIKAVINDLEVTMEIALPWNYPFSQRKIPIGDVKCGPVLSFEKSSILDYRRFLSN</sequence>
<accession>A0A0A9G024</accession>
<reference evidence="1" key="1">
    <citation type="submission" date="2014-09" db="EMBL/GenBank/DDBJ databases">
        <authorList>
            <person name="Magalhaes I.L.F."/>
            <person name="Oliveira U."/>
            <person name="Santos F.R."/>
            <person name="Vidigal T.H.D.A."/>
            <person name="Brescovit A.D."/>
            <person name="Santos A.J."/>
        </authorList>
    </citation>
    <scope>NUCLEOTIDE SEQUENCE</scope>
    <source>
        <tissue evidence="1">Shoot tissue taken approximately 20 cm above the soil surface</tissue>
    </source>
</reference>
<dbReference type="EMBL" id="GBRH01183933">
    <property type="protein sequence ID" value="JAE13963.1"/>
    <property type="molecule type" value="Transcribed_RNA"/>
</dbReference>
<evidence type="ECO:0000313" key="1">
    <source>
        <dbReference type="EMBL" id="JAE13963.1"/>
    </source>
</evidence>
<organism evidence="1">
    <name type="scientific">Arundo donax</name>
    <name type="common">Giant reed</name>
    <name type="synonym">Donax arundinaceus</name>
    <dbReference type="NCBI Taxonomy" id="35708"/>
    <lineage>
        <taxon>Eukaryota</taxon>
        <taxon>Viridiplantae</taxon>
        <taxon>Streptophyta</taxon>
        <taxon>Embryophyta</taxon>
        <taxon>Tracheophyta</taxon>
        <taxon>Spermatophyta</taxon>
        <taxon>Magnoliopsida</taxon>
        <taxon>Liliopsida</taxon>
        <taxon>Poales</taxon>
        <taxon>Poaceae</taxon>
        <taxon>PACMAD clade</taxon>
        <taxon>Arundinoideae</taxon>
        <taxon>Arundineae</taxon>
        <taxon>Arundo</taxon>
    </lineage>
</organism>
<dbReference type="AlphaFoldDB" id="A0A0A9G024"/>
<reference evidence="1" key="2">
    <citation type="journal article" date="2015" name="Data Brief">
        <title>Shoot transcriptome of the giant reed, Arundo donax.</title>
        <authorList>
            <person name="Barrero R.A."/>
            <person name="Guerrero F.D."/>
            <person name="Moolhuijzen P."/>
            <person name="Goolsby J.A."/>
            <person name="Tidwell J."/>
            <person name="Bellgard S.E."/>
            <person name="Bellgard M.I."/>
        </authorList>
    </citation>
    <scope>NUCLEOTIDE SEQUENCE</scope>
    <source>
        <tissue evidence="1">Shoot tissue taken approximately 20 cm above the soil surface</tissue>
    </source>
</reference>
<protein>
    <submittedName>
        <fullName evidence="1">GSVIVT01015850001</fullName>
    </submittedName>
</protein>
<name>A0A0A9G024_ARUDO</name>
<proteinExistence type="predicted"/>